<feature type="transmembrane region" description="Helical" evidence="1">
    <location>
        <begin position="43"/>
        <end position="65"/>
    </location>
</feature>
<sequence length="112" mass="13055">MVEDQRKKTLIVVYSTLFLSLLFYVILLWIAPPLYLFSLIPRVLVFLAFPILSIFILIILTPLIIMAWRRLGSRHGWGIIIGLVVVWWLCLISYTIWALLLIVLKSVFHFVA</sequence>
<keyword evidence="1" id="KW-1133">Transmembrane helix</keyword>
<evidence type="ECO:0000256" key="1">
    <source>
        <dbReference type="SAM" id="Phobius"/>
    </source>
</evidence>
<comment type="caution">
    <text evidence="2">The sequence shown here is derived from an EMBL/GenBank/DDBJ whole genome shotgun (WGS) entry which is preliminary data.</text>
</comment>
<organism evidence="2 3">
    <name type="scientific">Thermoflavimicrobium daqui</name>
    <dbReference type="NCBI Taxonomy" id="2137476"/>
    <lineage>
        <taxon>Bacteria</taxon>
        <taxon>Bacillati</taxon>
        <taxon>Bacillota</taxon>
        <taxon>Bacilli</taxon>
        <taxon>Bacillales</taxon>
        <taxon>Thermoactinomycetaceae</taxon>
        <taxon>Thermoflavimicrobium</taxon>
    </lineage>
</organism>
<dbReference type="EMBL" id="QJKK01000008">
    <property type="protein sequence ID" value="RAL22662.1"/>
    <property type="molecule type" value="Genomic_DNA"/>
</dbReference>
<protein>
    <submittedName>
        <fullName evidence="2">Uncharacterized protein</fullName>
    </submittedName>
</protein>
<evidence type="ECO:0000313" key="3">
    <source>
        <dbReference type="Proteomes" id="UP000251213"/>
    </source>
</evidence>
<keyword evidence="1" id="KW-0812">Transmembrane</keyword>
<gene>
    <name evidence="2" type="ORF">DL897_13415</name>
</gene>
<keyword evidence="3" id="KW-1185">Reference proteome</keyword>
<dbReference type="Proteomes" id="UP000251213">
    <property type="component" value="Unassembled WGS sequence"/>
</dbReference>
<reference evidence="2 3" key="2">
    <citation type="submission" date="2018-06" db="EMBL/GenBank/DDBJ databases">
        <authorList>
            <person name="Zhirakovskaya E."/>
        </authorList>
    </citation>
    <scope>NUCLEOTIDE SEQUENCE [LARGE SCALE GENOMIC DNA]</scope>
    <source>
        <strain evidence="2 3">FBKL4.011</strain>
    </source>
</reference>
<feature type="transmembrane region" description="Helical" evidence="1">
    <location>
        <begin position="77"/>
        <end position="104"/>
    </location>
</feature>
<dbReference type="OrthoDB" id="9972609at2"/>
<feature type="transmembrane region" description="Helical" evidence="1">
    <location>
        <begin position="12"/>
        <end position="31"/>
    </location>
</feature>
<dbReference type="RefSeq" id="WP_113659665.1">
    <property type="nucleotide sequence ID" value="NZ_KZ845670.1"/>
</dbReference>
<reference evidence="2 3" key="1">
    <citation type="submission" date="2018-06" db="EMBL/GenBank/DDBJ databases">
        <title>Thermoflavimicrobium daqus sp. nov., a thermophilic microbe isolated from Moutai-flavour Daqu.</title>
        <authorList>
            <person name="Wang X."/>
            <person name="Zhou H."/>
        </authorList>
    </citation>
    <scope>NUCLEOTIDE SEQUENCE [LARGE SCALE GENOMIC DNA]</scope>
    <source>
        <strain evidence="2 3">FBKL4.011</strain>
    </source>
</reference>
<evidence type="ECO:0000313" key="2">
    <source>
        <dbReference type="EMBL" id="RAL22662.1"/>
    </source>
</evidence>
<accession>A0A364K2L2</accession>
<dbReference type="AlphaFoldDB" id="A0A364K2L2"/>
<keyword evidence="1" id="KW-0472">Membrane</keyword>
<proteinExistence type="predicted"/>
<name>A0A364K2L2_9BACL</name>